<dbReference type="EMBL" id="CP001014">
    <property type="protein sequence ID" value="ACB39503.1"/>
    <property type="molecule type" value="Genomic_DNA"/>
</dbReference>
<name>B1YCJ0_PYRNV</name>
<accession>B1YCJ0</accession>
<sequence>MRQMFLLSFDFWKYVVGGELLELLSEFLLSFDFWSPSMRLSTPSATYSRFYYLLISGAEDEEAEAVILQEAMFLLSFDFWPLIVAYKASWAFKYVSTIF</sequence>
<proteinExistence type="predicted"/>
<evidence type="ECO:0000313" key="2">
    <source>
        <dbReference type="Proteomes" id="UP000001694"/>
    </source>
</evidence>
<protein>
    <submittedName>
        <fullName evidence="1">Uncharacterized protein</fullName>
    </submittedName>
</protein>
<organism evidence="1 2">
    <name type="scientific">Pyrobaculum neutrophilum (strain DSM 2338 / JCM 9278 / NBRC 100436 / V24Sta)</name>
    <name type="common">Thermoproteus neutrophilus</name>
    <dbReference type="NCBI Taxonomy" id="444157"/>
    <lineage>
        <taxon>Archaea</taxon>
        <taxon>Thermoproteota</taxon>
        <taxon>Thermoprotei</taxon>
        <taxon>Thermoproteales</taxon>
        <taxon>Thermoproteaceae</taxon>
        <taxon>Pyrobaculum</taxon>
    </lineage>
</organism>
<dbReference type="KEGG" id="tne:Tneu_0561"/>
<gene>
    <name evidence="1" type="ordered locus">Tneu_0561</name>
</gene>
<dbReference type="HOGENOM" id="CLU_2313900_0_0_2"/>
<evidence type="ECO:0000313" key="1">
    <source>
        <dbReference type="EMBL" id="ACB39503.1"/>
    </source>
</evidence>
<dbReference type="Proteomes" id="UP000001694">
    <property type="component" value="Chromosome"/>
</dbReference>
<keyword evidence="2" id="KW-1185">Reference proteome</keyword>
<dbReference type="AlphaFoldDB" id="B1YCJ0"/>
<reference evidence="1" key="1">
    <citation type="submission" date="2008-03" db="EMBL/GenBank/DDBJ databases">
        <title>Complete sequence of Thermoproteus neutrophilus V24Sta.</title>
        <authorList>
            <consortium name="US DOE Joint Genome Institute"/>
            <person name="Copeland A."/>
            <person name="Lucas S."/>
            <person name="Lapidus A."/>
            <person name="Glavina del Rio T."/>
            <person name="Dalin E."/>
            <person name="Tice H."/>
            <person name="Bruce D."/>
            <person name="Goodwin L."/>
            <person name="Pitluck S."/>
            <person name="Sims D."/>
            <person name="Brettin T."/>
            <person name="Detter J.C."/>
            <person name="Han C."/>
            <person name="Kuske C.R."/>
            <person name="Schmutz J."/>
            <person name="Larimer F."/>
            <person name="Land M."/>
            <person name="Hauser L."/>
            <person name="Kyrpides N."/>
            <person name="Mikhailova N."/>
            <person name="Biddle J.F."/>
            <person name="Zhang Z."/>
            <person name="Fitz-Gibbon S.T."/>
            <person name="Lowe T.M."/>
            <person name="Saltikov C."/>
            <person name="House C.H."/>
            <person name="Richardson P."/>
        </authorList>
    </citation>
    <scope>NUCLEOTIDE SEQUENCE [LARGE SCALE GENOMIC DNA]</scope>
    <source>
        <strain evidence="1">V24Sta</strain>
    </source>
</reference>